<dbReference type="PRINTS" id="PR00237">
    <property type="entry name" value="GPCRRHODOPSN"/>
</dbReference>
<keyword evidence="2 11" id="KW-1003">Cell membrane</keyword>
<keyword evidence="5 11" id="KW-1133">Transmembrane helix</keyword>
<dbReference type="InParanoid" id="A0A6P8RB39"/>
<dbReference type="GeneID" id="117359481"/>
<dbReference type="OrthoDB" id="9975554at2759"/>
<keyword evidence="9 10" id="KW-0807">Transducer</keyword>
<dbReference type="Pfam" id="PF13853">
    <property type="entry name" value="7tm_4"/>
    <property type="match status" value="1"/>
</dbReference>
<dbReference type="PROSITE" id="PS00237">
    <property type="entry name" value="G_PROTEIN_RECEP_F1_1"/>
    <property type="match status" value="1"/>
</dbReference>
<dbReference type="Proteomes" id="UP000515159">
    <property type="component" value="Chromosome 1"/>
</dbReference>
<gene>
    <name evidence="14" type="primary">LOC117359481</name>
</gene>
<protein>
    <recommendedName>
        <fullName evidence="11">Olfactory receptor</fullName>
    </recommendedName>
</protein>
<evidence type="ECO:0000313" key="13">
    <source>
        <dbReference type="Proteomes" id="UP000515159"/>
    </source>
</evidence>
<evidence type="ECO:0000256" key="1">
    <source>
        <dbReference type="ARBA" id="ARBA00004651"/>
    </source>
</evidence>
<comment type="subcellular location">
    <subcellularLocation>
        <location evidence="1 11">Cell membrane</location>
        <topology evidence="1 11">Multi-pass membrane protein</topology>
    </subcellularLocation>
</comment>
<dbReference type="Gene3D" id="1.20.1070.10">
    <property type="entry name" value="Rhodopsin 7-helix transmembrane proteins"/>
    <property type="match status" value="1"/>
</dbReference>
<keyword evidence="3 10" id="KW-0812">Transmembrane</keyword>
<evidence type="ECO:0000256" key="11">
    <source>
        <dbReference type="RuleBase" id="RU363047"/>
    </source>
</evidence>
<keyword evidence="13" id="KW-1185">Reference proteome</keyword>
<feature type="domain" description="G-protein coupled receptors family 1 profile" evidence="12">
    <location>
        <begin position="50"/>
        <end position="300"/>
    </location>
</feature>
<keyword evidence="11" id="KW-0716">Sensory transduction</keyword>
<keyword evidence="6 10" id="KW-0297">G-protein coupled receptor</keyword>
<evidence type="ECO:0000313" key="14">
    <source>
        <dbReference type="RefSeq" id="XP_033798278.1"/>
    </source>
</evidence>
<evidence type="ECO:0000256" key="5">
    <source>
        <dbReference type="ARBA" id="ARBA00022989"/>
    </source>
</evidence>
<evidence type="ECO:0000256" key="2">
    <source>
        <dbReference type="ARBA" id="ARBA00022475"/>
    </source>
</evidence>
<proteinExistence type="inferred from homology"/>
<feature type="transmembrane region" description="Helical" evidence="11">
    <location>
        <begin position="34"/>
        <end position="57"/>
    </location>
</feature>
<dbReference type="InterPro" id="IPR000725">
    <property type="entry name" value="Olfact_rcpt"/>
</dbReference>
<dbReference type="AlphaFoldDB" id="A0A6P8RB39"/>
<evidence type="ECO:0000256" key="10">
    <source>
        <dbReference type="RuleBase" id="RU000688"/>
    </source>
</evidence>
<evidence type="ECO:0000256" key="9">
    <source>
        <dbReference type="ARBA" id="ARBA00023224"/>
    </source>
</evidence>
<keyword evidence="7 11" id="KW-0472">Membrane</keyword>
<dbReference type="PRINTS" id="PR00245">
    <property type="entry name" value="OLFACTORYR"/>
</dbReference>
<feature type="transmembrane region" description="Helical" evidence="11">
    <location>
        <begin position="69"/>
        <end position="88"/>
    </location>
</feature>
<dbReference type="GO" id="GO:0005886">
    <property type="term" value="C:plasma membrane"/>
    <property type="evidence" value="ECO:0007669"/>
    <property type="project" value="UniProtKB-SubCell"/>
</dbReference>
<feature type="transmembrane region" description="Helical" evidence="11">
    <location>
        <begin position="246"/>
        <end position="263"/>
    </location>
</feature>
<dbReference type="GO" id="GO:0004930">
    <property type="term" value="F:G protein-coupled receptor activity"/>
    <property type="evidence" value="ECO:0007669"/>
    <property type="project" value="UniProtKB-KW"/>
</dbReference>
<name>A0A6P8RB39_GEOSA</name>
<dbReference type="CDD" id="cd13954">
    <property type="entry name" value="7tmA_OR"/>
    <property type="match status" value="1"/>
</dbReference>
<dbReference type="PANTHER" id="PTHR26452">
    <property type="entry name" value="OLFACTORY RECEPTOR"/>
    <property type="match status" value="1"/>
</dbReference>
<dbReference type="GO" id="GO:0004984">
    <property type="term" value="F:olfactory receptor activity"/>
    <property type="evidence" value="ECO:0007669"/>
    <property type="project" value="InterPro"/>
</dbReference>
<evidence type="ECO:0000256" key="4">
    <source>
        <dbReference type="ARBA" id="ARBA00022725"/>
    </source>
</evidence>
<evidence type="ECO:0000259" key="12">
    <source>
        <dbReference type="PROSITE" id="PS50262"/>
    </source>
</evidence>
<feature type="transmembrane region" description="Helical" evidence="11">
    <location>
        <begin position="149"/>
        <end position="167"/>
    </location>
</feature>
<dbReference type="PROSITE" id="PS50262">
    <property type="entry name" value="G_PROTEIN_RECEP_F1_2"/>
    <property type="match status" value="1"/>
</dbReference>
<keyword evidence="4 11" id="KW-0552">Olfaction</keyword>
<accession>A0A6P8RB39</accession>
<dbReference type="InterPro" id="IPR017452">
    <property type="entry name" value="GPCR_Rhodpsn_7TM"/>
</dbReference>
<dbReference type="InterPro" id="IPR050516">
    <property type="entry name" value="Olfactory_GPCR"/>
</dbReference>
<dbReference type="InterPro" id="IPR000276">
    <property type="entry name" value="GPCR_Rhodpsn"/>
</dbReference>
<dbReference type="KEGG" id="gsh:117359481"/>
<evidence type="ECO:0000256" key="7">
    <source>
        <dbReference type="ARBA" id="ARBA00023136"/>
    </source>
</evidence>
<evidence type="ECO:0000256" key="8">
    <source>
        <dbReference type="ARBA" id="ARBA00023170"/>
    </source>
</evidence>
<evidence type="ECO:0000256" key="6">
    <source>
        <dbReference type="ARBA" id="ARBA00023040"/>
    </source>
</evidence>
<feature type="transmembrane region" description="Helical" evidence="11">
    <location>
        <begin position="206"/>
        <end position="234"/>
    </location>
</feature>
<sequence>MVLSDIMDIMDRGNHSSVTEFIILGLYIGQQHKLIFFFIFFIIYLITIVGNLFILTLIINDSRLHSPMYFFLANLSIVDLHCVSVTVPKMLDNFLSDRKSISFFGCMLQMYCFQFFIVVECYILAAMAYDRYVAICYPLNYTLIMNRRVRFQLIAGCWLMGFLNSVTEAVCVSTLDFCGPNVIDHIFCDIPPLYKLSCSSIFAHEIVFMVVVFISGIIPFLLVVASYACIVSAILKIRTSTGRRKTFSTCASHLMVVTLYYGSGTYCYVNPYSMYAMSQEVKVIAVLYSVINPMLNPIIYSMRNKEVKGAFKTLFLRKRF</sequence>
<evidence type="ECO:0000256" key="3">
    <source>
        <dbReference type="ARBA" id="ARBA00022692"/>
    </source>
</evidence>
<feature type="transmembrane region" description="Helical" evidence="11">
    <location>
        <begin position="283"/>
        <end position="302"/>
    </location>
</feature>
<feature type="transmembrane region" description="Helical" evidence="11">
    <location>
        <begin position="108"/>
        <end position="129"/>
    </location>
</feature>
<dbReference type="FunFam" id="1.20.1070.10:FF:000015">
    <property type="entry name" value="Olfactory receptor"/>
    <property type="match status" value="1"/>
</dbReference>
<reference evidence="14" key="1">
    <citation type="submission" date="2025-08" db="UniProtKB">
        <authorList>
            <consortium name="RefSeq"/>
        </authorList>
    </citation>
    <scope>IDENTIFICATION</scope>
</reference>
<organism evidence="13 14">
    <name type="scientific">Geotrypetes seraphini</name>
    <name type="common">Gaboon caecilian</name>
    <name type="synonym">Caecilia seraphini</name>
    <dbReference type="NCBI Taxonomy" id="260995"/>
    <lineage>
        <taxon>Eukaryota</taxon>
        <taxon>Metazoa</taxon>
        <taxon>Chordata</taxon>
        <taxon>Craniata</taxon>
        <taxon>Vertebrata</taxon>
        <taxon>Euteleostomi</taxon>
        <taxon>Amphibia</taxon>
        <taxon>Gymnophiona</taxon>
        <taxon>Geotrypetes</taxon>
    </lineage>
</organism>
<dbReference type="SUPFAM" id="SSF81321">
    <property type="entry name" value="Family A G protein-coupled receptor-like"/>
    <property type="match status" value="1"/>
</dbReference>
<dbReference type="RefSeq" id="XP_033798278.1">
    <property type="nucleotide sequence ID" value="XM_033942387.1"/>
</dbReference>
<comment type="similarity">
    <text evidence="10">Belongs to the G-protein coupled receptor 1 family.</text>
</comment>
<keyword evidence="8 10" id="KW-0675">Receptor</keyword>